<proteinExistence type="predicted"/>
<dbReference type="AlphaFoldDB" id="X1CWJ4"/>
<comment type="caution">
    <text evidence="1">The sequence shown here is derived from an EMBL/GenBank/DDBJ whole genome shotgun (WGS) entry which is preliminary data.</text>
</comment>
<sequence>MVIIISWLVISRNRALETELNKLREADAPIELKDLMLSEV</sequence>
<evidence type="ECO:0000313" key="1">
    <source>
        <dbReference type="EMBL" id="GAH12202.1"/>
    </source>
</evidence>
<feature type="non-terminal residue" evidence="1">
    <location>
        <position position="40"/>
    </location>
</feature>
<protein>
    <submittedName>
        <fullName evidence="1">Uncharacterized protein</fullName>
    </submittedName>
</protein>
<reference evidence="1" key="1">
    <citation type="journal article" date="2014" name="Front. Microbiol.">
        <title>High frequency of phylogenetically diverse reductive dehalogenase-homologous genes in deep subseafloor sedimentary metagenomes.</title>
        <authorList>
            <person name="Kawai M."/>
            <person name="Futagami T."/>
            <person name="Toyoda A."/>
            <person name="Takaki Y."/>
            <person name="Nishi S."/>
            <person name="Hori S."/>
            <person name="Arai W."/>
            <person name="Tsubouchi T."/>
            <person name="Morono Y."/>
            <person name="Uchiyama I."/>
            <person name="Ito T."/>
            <person name="Fujiyama A."/>
            <person name="Inagaki F."/>
            <person name="Takami H."/>
        </authorList>
    </citation>
    <scope>NUCLEOTIDE SEQUENCE</scope>
    <source>
        <strain evidence="1">Expedition CK06-06</strain>
    </source>
</reference>
<gene>
    <name evidence="1" type="ORF">S01H4_52380</name>
</gene>
<name>X1CWJ4_9ZZZZ</name>
<accession>X1CWJ4</accession>
<organism evidence="1">
    <name type="scientific">marine sediment metagenome</name>
    <dbReference type="NCBI Taxonomy" id="412755"/>
    <lineage>
        <taxon>unclassified sequences</taxon>
        <taxon>metagenomes</taxon>
        <taxon>ecological metagenomes</taxon>
    </lineage>
</organism>
<dbReference type="EMBL" id="BART01029918">
    <property type="protein sequence ID" value="GAH12202.1"/>
    <property type="molecule type" value="Genomic_DNA"/>
</dbReference>